<dbReference type="Gene3D" id="3.10.50.40">
    <property type="match status" value="1"/>
</dbReference>
<dbReference type="EMBL" id="CP072642">
    <property type="protein sequence ID" value="QUV93551.1"/>
    <property type="molecule type" value="Genomic_DNA"/>
</dbReference>
<evidence type="ECO:0000313" key="4">
    <source>
        <dbReference type="EMBL" id="QUV93551.1"/>
    </source>
</evidence>
<keyword evidence="1 4" id="KW-0413">Isomerase</keyword>
<feature type="chain" id="PRO_5046838116" evidence="2">
    <location>
        <begin position="22"/>
        <end position="381"/>
    </location>
</feature>
<keyword evidence="5" id="KW-1185">Reference proteome</keyword>
<evidence type="ECO:0000313" key="5">
    <source>
        <dbReference type="Proteomes" id="UP000677668"/>
    </source>
</evidence>
<dbReference type="Proteomes" id="UP000677668">
    <property type="component" value="Chromosome 1"/>
</dbReference>
<dbReference type="PROSITE" id="PS50198">
    <property type="entry name" value="PPIC_PPIASE_2"/>
    <property type="match status" value="1"/>
</dbReference>
<keyword evidence="2" id="KW-0732">Signal</keyword>
<gene>
    <name evidence="4" type="ORF">J8C05_09255</name>
</gene>
<dbReference type="Pfam" id="PF13616">
    <property type="entry name" value="Rotamase_3"/>
    <property type="match status" value="1"/>
</dbReference>
<feature type="domain" description="PpiC" evidence="3">
    <location>
        <begin position="218"/>
        <end position="331"/>
    </location>
</feature>
<keyword evidence="1" id="KW-0697">Rotamase</keyword>
<evidence type="ECO:0000256" key="2">
    <source>
        <dbReference type="SAM" id="SignalP"/>
    </source>
</evidence>
<dbReference type="InterPro" id="IPR050245">
    <property type="entry name" value="PrsA_foldase"/>
</dbReference>
<reference evidence="4 5" key="1">
    <citation type="submission" date="2021-03" db="EMBL/GenBank/DDBJ databases">
        <title>Genomic and phenotypic characterization of Chloracidobacterium isolates provides evidence for multiple species.</title>
        <authorList>
            <person name="Saini M.K."/>
            <person name="Costas A.M.G."/>
            <person name="Tank M."/>
            <person name="Bryant D.A."/>
        </authorList>
    </citation>
    <scope>NUCLEOTIDE SEQUENCE [LARGE SCALE GENOMIC DNA]</scope>
    <source>
        <strain evidence="4 5">N</strain>
    </source>
</reference>
<dbReference type="InterPro" id="IPR046357">
    <property type="entry name" value="PPIase_dom_sf"/>
</dbReference>
<dbReference type="InterPro" id="IPR023058">
    <property type="entry name" value="PPIase_PpiC_CS"/>
</dbReference>
<feature type="signal peptide" evidence="2">
    <location>
        <begin position="1"/>
        <end position="21"/>
    </location>
</feature>
<dbReference type="InterPro" id="IPR000297">
    <property type="entry name" value="PPIase_PpiC"/>
</dbReference>
<dbReference type="PROSITE" id="PS01096">
    <property type="entry name" value="PPIC_PPIASE_1"/>
    <property type="match status" value="1"/>
</dbReference>
<proteinExistence type="predicted"/>
<sequence>MKKSLIIFTVVCFLATGALVAQNYLTKPQPPLTLTTDDINAFLAELPDANLEGLRSDPKGKELFRQQIARSLAIAAEAEQRGLFQKPEIKSQLDIAYAQIVGELWKRRPEAQEKPITPQDVAAFYREKPTAFEDFLAQNPQYRQAPKMDELKEKYGEFQVARMRGEAAGINKTPTFQLQLRLVQAQIVGNDIITKLQEAANPTDEEIEAYYKAHPEEFEEYKASHILISTLQPPAGADGKPAPTKPLTEEEALAKAEKLIKELQSGADFAKLAEQHSDDPGSKKQGGDLGYFREGMMVQPFFEGVKALQVGAFSTTPVKTQYGYHIIKLLDKRTKTIDEPLKREITEKLRQRKVEAKLDELVTRYGIVVPADFTIPPAPTS</sequence>
<accession>A0ABX8B1V3</accession>
<dbReference type="RefSeq" id="WP_211421921.1">
    <property type="nucleotide sequence ID" value="NZ_CP072642.1"/>
</dbReference>
<name>A0ABX8B1V3_9BACT</name>
<protein>
    <submittedName>
        <fullName evidence="4">Peptidyl-prolyl cis-trans isomerase</fullName>
    </submittedName>
</protein>
<dbReference type="SUPFAM" id="SSF54534">
    <property type="entry name" value="FKBP-like"/>
    <property type="match status" value="1"/>
</dbReference>
<evidence type="ECO:0000259" key="3">
    <source>
        <dbReference type="PROSITE" id="PS50198"/>
    </source>
</evidence>
<evidence type="ECO:0000256" key="1">
    <source>
        <dbReference type="PROSITE-ProRule" id="PRU00278"/>
    </source>
</evidence>
<dbReference type="PANTHER" id="PTHR47245">
    <property type="entry name" value="PEPTIDYLPROLYL ISOMERASE"/>
    <property type="match status" value="1"/>
</dbReference>
<organism evidence="4 5">
    <name type="scientific">Chloracidobacterium sp. N</name>
    <dbReference type="NCBI Taxonomy" id="2821540"/>
    <lineage>
        <taxon>Bacteria</taxon>
        <taxon>Pseudomonadati</taxon>
        <taxon>Acidobacteriota</taxon>
        <taxon>Terriglobia</taxon>
        <taxon>Terriglobales</taxon>
        <taxon>Acidobacteriaceae</taxon>
        <taxon>Chloracidobacterium</taxon>
        <taxon>Chloracidobacterium aggregatum</taxon>
    </lineage>
</organism>
<dbReference type="PANTHER" id="PTHR47245:SF2">
    <property type="entry name" value="PEPTIDYL-PROLYL CIS-TRANS ISOMERASE HP_0175-RELATED"/>
    <property type="match status" value="1"/>
</dbReference>
<dbReference type="GO" id="GO:0016853">
    <property type="term" value="F:isomerase activity"/>
    <property type="evidence" value="ECO:0007669"/>
    <property type="project" value="UniProtKB-KW"/>
</dbReference>